<dbReference type="EMBL" id="LCJQ01000004">
    <property type="protein sequence ID" value="KKT81972.1"/>
    <property type="molecule type" value="Genomic_DNA"/>
</dbReference>
<protein>
    <recommendedName>
        <fullName evidence="1">tRNA ligase phosphodiesterase domain-containing protein</fullName>
    </recommendedName>
</protein>
<organism evidence="2 3">
    <name type="scientific">Candidatus Azambacteria bacterium GW2011_GWA1_44_9</name>
    <dbReference type="NCBI Taxonomy" id="1618610"/>
    <lineage>
        <taxon>Bacteria</taxon>
        <taxon>Candidatus Azamiibacteriota</taxon>
    </lineage>
</organism>
<evidence type="ECO:0000313" key="2">
    <source>
        <dbReference type="EMBL" id="KKT81972.1"/>
    </source>
</evidence>
<comment type="caution">
    <text evidence="2">The sequence shown here is derived from an EMBL/GenBank/DDBJ whole genome shotgun (WGS) entry which is preliminary data.</text>
</comment>
<sequence>MSIKLDEIKYTALFVDSPKKLLQKFPAKHPKVFAHHSTNWYKPASIEGLEIGKKNLLKIIGQAYDQKGFAVLVENNRSKNIFPHITISCAEGVTPVYSNELLEKASKDGSLEMFKESFIIEVTEGYCDFNDKIVLSEN</sequence>
<reference evidence="2 3" key="1">
    <citation type="journal article" date="2015" name="Nature">
        <title>rRNA introns, odd ribosomes, and small enigmatic genomes across a large radiation of phyla.</title>
        <authorList>
            <person name="Brown C.T."/>
            <person name="Hug L.A."/>
            <person name="Thomas B.C."/>
            <person name="Sharon I."/>
            <person name="Castelle C.J."/>
            <person name="Singh A."/>
            <person name="Wilkins M.J."/>
            <person name="Williams K.H."/>
            <person name="Banfield J.F."/>
        </authorList>
    </citation>
    <scope>NUCLEOTIDE SEQUENCE [LARGE SCALE GENOMIC DNA]</scope>
</reference>
<feature type="domain" description="tRNA ligase phosphodiesterase" evidence="1">
    <location>
        <begin position="64"/>
        <end position="111"/>
    </location>
</feature>
<proteinExistence type="predicted"/>
<dbReference type="GO" id="GO:0005524">
    <property type="term" value="F:ATP binding"/>
    <property type="evidence" value="ECO:0007669"/>
    <property type="project" value="InterPro"/>
</dbReference>
<dbReference type="InterPro" id="IPR015965">
    <property type="entry name" value="tRNA_lig_PDEase"/>
</dbReference>
<dbReference type="GO" id="GO:0003972">
    <property type="term" value="F:RNA ligase (ATP) activity"/>
    <property type="evidence" value="ECO:0007669"/>
    <property type="project" value="InterPro"/>
</dbReference>
<gene>
    <name evidence="2" type="ORF">UW78_C0004G0020</name>
</gene>
<evidence type="ECO:0000313" key="3">
    <source>
        <dbReference type="Proteomes" id="UP000034595"/>
    </source>
</evidence>
<dbReference type="Proteomes" id="UP000034595">
    <property type="component" value="Unassembled WGS sequence"/>
</dbReference>
<dbReference type="GO" id="GO:0006388">
    <property type="term" value="P:tRNA splicing, via endonucleolytic cleavage and ligation"/>
    <property type="evidence" value="ECO:0007669"/>
    <property type="project" value="InterPro"/>
</dbReference>
<dbReference type="Pfam" id="PF08302">
    <property type="entry name" value="tRNA_lig_CPD"/>
    <property type="match status" value="1"/>
</dbReference>
<evidence type="ECO:0000259" key="1">
    <source>
        <dbReference type="Pfam" id="PF08302"/>
    </source>
</evidence>
<accession>A0A0G1MMC6</accession>
<dbReference type="AlphaFoldDB" id="A0A0G1MMC6"/>
<name>A0A0G1MMC6_9BACT</name>